<dbReference type="PROSITE" id="PS51419">
    <property type="entry name" value="RAB"/>
    <property type="match status" value="1"/>
</dbReference>
<keyword evidence="7" id="KW-0342">GTP-binding</keyword>
<feature type="compositionally biased region" description="Polar residues" evidence="15">
    <location>
        <begin position="226"/>
        <end position="246"/>
    </location>
</feature>
<dbReference type="Pfam" id="PF00071">
    <property type="entry name" value="Ras"/>
    <property type="match status" value="1"/>
</dbReference>
<keyword evidence="16" id="KW-1185">Reference proteome</keyword>
<dbReference type="InterPro" id="IPR050305">
    <property type="entry name" value="Small_GTPase_Rab"/>
</dbReference>
<evidence type="ECO:0000256" key="13">
    <source>
        <dbReference type="ARBA" id="ARBA00060407"/>
    </source>
</evidence>
<feature type="compositionally biased region" description="Low complexity" evidence="15">
    <location>
        <begin position="11"/>
        <end position="26"/>
    </location>
</feature>
<dbReference type="GO" id="GO:0003924">
    <property type="term" value="F:GTPase activity"/>
    <property type="evidence" value="ECO:0007669"/>
    <property type="project" value="InterPro"/>
</dbReference>
<sequence length="246" mass="27673">MPSKKGKKKGSLSSNRSQNSVNSRPVSTVSAVSYNRESVQLGGQQYGRSFFDLILKYLLIGDSEVGKSSLVLRFSDNNFRENFVSTIGIDFKIKTVELQGKKIKLQIWDTAGQERFHTITTSYYRGAMGIMLVYDITQEKTFDNIAKWLRNIQEHANEDVEKMLLGNKCDMEDKRMISKERGENIARENGIKFLETSAKANVNVEKAFMTLAEDILKKYPQKDPASGTSGNIKPTGDDGSQSRKCC</sequence>
<evidence type="ECO:0000256" key="9">
    <source>
        <dbReference type="ARBA" id="ARBA00023288"/>
    </source>
</evidence>
<evidence type="ECO:0000256" key="8">
    <source>
        <dbReference type="ARBA" id="ARBA00023136"/>
    </source>
</evidence>
<accession>A0A8B7Y971</accession>
<dbReference type="InterPro" id="IPR027417">
    <property type="entry name" value="P-loop_NTPase"/>
</dbReference>
<dbReference type="GeneID" id="110978808"/>
<feature type="region of interest" description="Disordered" evidence="15">
    <location>
        <begin position="1"/>
        <end position="26"/>
    </location>
</feature>
<dbReference type="CDD" id="cd01867">
    <property type="entry name" value="Rab8_Rab10_Rab13_like"/>
    <property type="match status" value="1"/>
</dbReference>
<comment type="similarity">
    <text evidence="2">Belongs to the small GTPase superfamily. Rab family.</text>
</comment>
<dbReference type="SMART" id="SM00176">
    <property type="entry name" value="RAN"/>
    <property type="match status" value="1"/>
</dbReference>
<reference evidence="17" key="1">
    <citation type="submission" date="2025-08" db="UniProtKB">
        <authorList>
            <consortium name="RefSeq"/>
        </authorList>
    </citation>
    <scope>IDENTIFICATION</scope>
</reference>
<evidence type="ECO:0000313" key="17">
    <source>
        <dbReference type="RefSeq" id="XP_022089788.1"/>
    </source>
</evidence>
<evidence type="ECO:0000256" key="7">
    <source>
        <dbReference type="ARBA" id="ARBA00023134"/>
    </source>
</evidence>
<dbReference type="PRINTS" id="PR00449">
    <property type="entry name" value="RASTRNSFRMNG"/>
</dbReference>
<feature type="region of interest" description="Disordered" evidence="15">
    <location>
        <begin position="220"/>
        <end position="246"/>
    </location>
</feature>
<evidence type="ECO:0000256" key="15">
    <source>
        <dbReference type="SAM" id="MobiDB-lite"/>
    </source>
</evidence>
<dbReference type="NCBIfam" id="TIGR00231">
    <property type="entry name" value="small_GTP"/>
    <property type="match status" value="1"/>
</dbReference>
<dbReference type="KEGG" id="aplc:110978808"/>
<dbReference type="SMART" id="SM00174">
    <property type="entry name" value="RHO"/>
    <property type="match status" value="1"/>
</dbReference>
<evidence type="ECO:0000256" key="10">
    <source>
        <dbReference type="ARBA" id="ARBA00023289"/>
    </source>
</evidence>
<dbReference type="RefSeq" id="XP_022089788.1">
    <property type="nucleotide sequence ID" value="XM_022234096.1"/>
</dbReference>
<evidence type="ECO:0000256" key="1">
    <source>
        <dbReference type="ARBA" id="ARBA00004193"/>
    </source>
</evidence>
<name>A0A8B7Y971_ACAPL</name>
<keyword evidence="11" id="KW-0968">Cytoplasmic vesicle</keyword>
<keyword evidence="6" id="KW-0653">Protein transport</keyword>
<evidence type="ECO:0000256" key="6">
    <source>
        <dbReference type="ARBA" id="ARBA00022927"/>
    </source>
</evidence>
<dbReference type="PROSITE" id="PS51421">
    <property type="entry name" value="RAS"/>
    <property type="match status" value="1"/>
</dbReference>
<dbReference type="GO" id="GO:0015031">
    <property type="term" value="P:protein transport"/>
    <property type="evidence" value="ECO:0007669"/>
    <property type="project" value="UniProtKB-KW"/>
</dbReference>
<dbReference type="Proteomes" id="UP000694845">
    <property type="component" value="Unplaced"/>
</dbReference>
<keyword evidence="5" id="KW-0547">Nucleotide-binding</keyword>
<proteinExistence type="inferred from homology"/>
<organism evidence="16 17">
    <name type="scientific">Acanthaster planci</name>
    <name type="common">Crown-of-thorns starfish</name>
    <dbReference type="NCBI Taxonomy" id="133434"/>
    <lineage>
        <taxon>Eukaryota</taxon>
        <taxon>Metazoa</taxon>
        <taxon>Echinodermata</taxon>
        <taxon>Eleutherozoa</taxon>
        <taxon>Asterozoa</taxon>
        <taxon>Asteroidea</taxon>
        <taxon>Valvatacea</taxon>
        <taxon>Valvatida</taxon>
        <taxon>Acanthasteridae</taxon>
        <taxon>Acanthaster</taxon>
    </lineage>
</organism>
<keyword evidence="8" id="KW-0472">Membrane</keyword>
<keyword evidence="9" id="KW-0449">Lipoprotein</keyword>
<dbReference type="SMART" id="SM00173">
    <property type="entry name" value="RAS"/>
    <property type="match status" value="1"/>
</dbReference>
<dbReference type="AlphaFoldDB" id="A0A8B7Y971"/>
<evidence type="ECO:0000256" key="11">
    <source>
        <dbReference type="ARBA" id="ARBA00023329"/>
    </source>
</evidence>
<keyword evidence="4" id="KW-1003">Cell membrane</keyword>
<evidence type="ECO:0000313" key="16">
    <source>
        <dbReference type="Proteomes" id="UP000694845"/>
    </source>
</evidence>
<dbReference type="Gene3D" id="3.40.50.300">
    <property type="entry name" value="P-loop containing nucleotide triphosphate hydrolases"/>
    <property type="match status" value="1"/>
</dbReference>
<evidence type="ECO:0000256" key="12">
    <source>
        <dbReference type="ARBA" id="ARBA00053508"/>
    </source>
</evidence>
<keyword evidence="3" id="KW-0813">Transport</keyword>
<dbReference type="OrthoDB" id="9989112at2759"/>
<dbReference type="GO" id="GO:0030658">
    <property type="term" value="C:transport vesicle membrane"/>
    <property type="evidence" value="ECO:0007669"/>
    <property type="project" value="UniProtKB-SubCell"/>
</dbReference>
<dbReference type="GO" id="GO:0005886">
    <property type="term" value="C:plasma membrane"/>
    <property type="evidence" value="ECO:0007669"/>
    <property type="project" value="UniProtKB-SubCell"/>
</dbReference>
<dbReference type="SMART" id="SM00175">
    <property type="entry name" value="RAB"/>
    <property type="match status" value="1"/>
</dbReference>
<evidence type="ECO:0000256" key="2">
    <source>
        <dbReference type="ARBA" id="ARBA00006270"/>
    </source>
</evidence>
<protein>
    <recommendedName>
        <fullName evidence="14">Ras-related protein SEC4</fullName>
    </recommendedName>
</protein>
<comment type="subcellular location">
    <subcellularLocation>
        <location evidence="1">Cell membrane</location>
        <topology evidence="1">Lipid-anchor</topology>
    </subcellularLocation>
    <subcellularLocation>
        <location evidence="13">Cytoplasmic vesicle</location>
        <location evidence="13">Secretory vesicle membrane</location>
        <topology evidence="13">Lipid-anchor</topology>
        <orientation evidence="13">Cytoplasmic side</orientation>
    </subcellularLocation>
</comment>
<evidence type="ECO:0000256" key="14">
    <source>
        <dbReference type="ARBA" id="ARBA00068963"/>
    </source>
</evidence>
<dbReference type="SUPFAM" id="SSF52540">
    <property type="entry name" value="P-loop containing nucleoside triphosphate hydrolases"/>
    <property type="match status" value="1"/>
</dbReference>
<dbReference type="InterPro" id="IPR001806">
    <property type="entry name" value="Small_GTPase"/>
</dbReference>
<feature type="compositionally biased region" description="Basic residues" evidence="15">
    <location>
        <begin position="1"/>
        <end position="10"/>
    </location>
</feature>
<dbReference type="InterPro" id="IPR005225">
    <property type="entry name" value="Small_GTP-bd"/>
</dbReference>
<dbReference type="PROSITE" id="PS51420">
    <property type="entry name" value="RHO"/>
    <property type="match status" value="1"/>
</dbReference>
<dbReference type="PANTHER" id="PTHR47980">
    <property type="entry name" value="LD44762P"/>
    <property type="match status" value="1"/>
</dbReference>
<gene>
    <name evidence="17" type="primary">LOC110978808</name>
</gene>
<keyword evidence="10" id="KW-0636">Prenylation</keyword>
<comment type="function">
    <text evidence="12">Involved in exocytosis. Maybe by regulating the binding and fusion of secretory vesicles with the cell surface. The GTP-bound form of SEC4 may interact with an effector, thereby stimulating its activity and leading to exocytotic fusion. SEC4 may be an upstream activator of the 19.5S SEC8/SEC15 particle. SEC4 probably interacts directly with SEC8; it could serve as the attachment site for the SEC8/SEC15 particle.</text>
</comment>
<evidence type="ECO:0000256" key="5">
    <source>
        <dbReference type="ARBA" id="ARBA00022741"/>
    </source>
</evidence>
<evidence type="ECO:0000256" key="3">
    <source>
        <dbReference type="ARBA" id="ARBA00022448"/>
    </source>
</evidence>
<evidence type="ECO:0000256" key="4">
    <source>
        <dbReference type="ARBA" id="ARBA00022475"/>
    </source>
</evidence>
<dbReference type="GO" id="GO:0005525">
    <property type="term" value="F:GTP binding"/>
    <property type="evidence" value="ECO:0007669"/>
    <property type="project" value="UniProtKB-KW"/>
</dbReference>
<dbReference type="FunFam" id="3.40.50.300:FF:000961">
    <property type="entry name" value="Ras-related protein Rab-8B"/>
    <property type="match status" value="1"/>
</dbReference>